<keyword evidence="2" id="KW-1133">Transmembrane helix</keyword>
<evidence type="ECO:0000256" key="1">
    <source>
        <dbReference type="SAM" id="MobiDB-lite"/>
    </source>
</evidence>
<dbReference type="AlphaFoldDB" id="A0A2N3KUW2"/>
<protein>
    <recommendedName>
        <fullName evidence="5">Cobalt ABC transporter permease</fullName>
    </recommendedName>
</protein>
<dbReference type="EMBL" id="NWTK01000005">
    <property type="protein sequence ID" value="PKR54344.1"/>
    <property type="molecule type" value="Genomic_DNA"/>
</dbReference>
<comment type="caution">
    <text evidence="3">The sequence shown here is derived from an EMBL/GenBank/DDBJ whole genome shotgun (WGS) entry which is preliminary data.</text>
</comment>
<evidence type="ECO:0000313" key="3">
    <source>
        <dbReference type="EMBL" id="PKR54344.1"/>
    </source>
</evidence>
<evidence type="ECO:0000256" key="2">
    <source>
        <dbReference type="SAM" id="Phobius"/>
    </source>
</evidence>
<proteinExistence type="predicted"/>
<evidence type="ECO:0000313" key="4">
    <source>
        <dbReference type="Proteomes" id="UP000233597"/>
    </source>
</evidence>
<accession>A0A2N3KUW2</accession>
<organism evidence="3 4">
    <name type="scientific">Thalassospira marina</name>
    <dbReference type="NCBI Taxonomy" id="2048283"/>
    <lineage>
        <taxon>Bacteria</taxon>
        <taxon>Pseudomonadati</taxon>
        <taxon>Pseudomonadota</taxon>
        <taxon>Alphaproteobacteria</taxon>
        <taxon>Rhodospirillales</taxon>
        <taxon>Thalassospiraceae</taxon>
        <taxon>Thalassospira</taxon>
    </lineage>
</organism>
<sequence>MPVPPHNCKSMVPVSSPVFPTAASRSNRRCHTSRQFWVPLIAMLLLALAPLPAWAHSFHVFALGDGDVIEGYAYFGGGARPHEAAFSVEDSTGKTLFTGKTNDEGEFRLKIDYLDDYTIRANTGDGHAASYVVKASELSDNLPKASAKSPATVSALPAGEDSDNDSTAFMSSSNQPAATQGTATSGDTQRITITPKQLSDLVSHAVAKQVNPLREQIVAYENKVRFSDIIGGLGIIIGIFGTIAWWQARSRVSTKSE</sequence>
<feature type="region of interest" description="Disordered" evidence="1">
    <location>
        <begin position="143"/>
        <end position="189"/>
    </location>
</feature>
<name>A0A2N3KUW2_9PROT</name>
<feature type="transmembrane region" description="Helical" evidence="2">
    <location>
        <begin position="229"/>
        <end position="248"/>
    </location>
</feature>
<reference evidence="3 4" key="1">
    <citation type="submission" date="2017-09" db="EMBL/GenBank/DDBJ databases">
        <title>Biodiversity and function of Thalassospira species in the particle-attached aromatic-hydrocarbon-degrading consortia from the surface seawater of the South China Sea.</title>
        <authorList>
            <person name="Dong C."/>
            <person name="Liu R."/>
            <person name="Shao Z."/>
        </authorList>
    </citation>
    <scope>NUCLEOTIDE SEQUENCE [LARGE SCALE GENOMIC DNA]</scope>
    <source>
        <strain evidence="3 4">CSC1P2</strain>
    </source>
</reference>
<dbReference type="Proteomes" id="UP000233597">
    <property type="component" value="Unassembled WGS sequence"/>
</dbReference>
<feature type="transmembrane region" description="Helical" evidence="2">
    <location>
        <begin position="36"/>
        <end position="55"/>
    </location>
</feature>
<gene>
    <name evidence="3" type="ORF">COO20_09400</name>
</gene>
<keyword evidence="2" id="KW-0812">Transmembrane</keyword>
<evidence type="ECO:0008006" key="5">
    <source>
        <dbReference type="Google" id="ProtNLM"/>
    </source>
</evidence>
<keyword evidence="2" id="KW-0472">Membrane</keyword>
<feature type="compositionally biased region" description="Polar residues" evidence="1">
    <location>
        <begin position="165"/>
        <end position="189"/>
    </location>
</feature>